<dbReference type="RefSeq" id="WP_130856292.1">
    <property type="nucleotide sequence ID" value="NZ_JBHLWO010000001.1"/>
</dbReference>
<comment type="caution">
    <text evidence="1">The sequence shown here is derived from an EMBL/GenBank/DDBJ whole genome shotgun (WGS) entry which is preliminary data.</text>
</comment>
<keyword evidence="2" id="KW-1185">Reference proteome</keyword>
<proteinExistence type="predicted"/>
<protein>
    <submittedName>
        <fullName evidence="1">Uncharacterized protein</fullName>
    </submittedName>
</protein>
<accession>A0ABV6HH67</accession>
<sequence>MKALAMIFLFAISACGRESSPEGRSIIRDKQIVEQLDSLKRQNHVLLDSIGALNKRIEKLERIR</sequence>
<dbReference type="EMBL" id="JBHLWO010000001">
    <property type="protein sequence ID" value="MFC0318233.1"/>
    <property type="molecule type" value="Genomic_DNA"/>
</dbReference>
<organism evidence="1 2">
    <name type="scientific">Olivibacter oleidegradans</name>
    <dbReference type="NCBI Taxonomy" id="760123"/>
    <lineage>
        <taxon>Bacteria</taxon>
        <taxon>Pseudomonadati</taxon>
        <taxon>Bacteroidota</taxon>
        <taxon>Sphingobacteriia</taxon>
        <taxon>Sphingobacteriales</taxon>
        <taxon>Sphingobacteriaceae</taxon>
        <taxon>Olivibacter</taxon>
    </lineage>
</organism>
<dbReference type="PROSITE" id="PS51257">
    <property type="entry name" value="PROKAR_LIPOPROTEIN"/>
    <property type="match status" value="1"/>
</dbReference>
<reference evidence="1 2" key="1">
    <citation type="submission" date="2024-09" db="EMBL/GenBank/DDBJ databases">
        <authorList>
            <person name="Sun Q."/>
            <person name="Mori K."/>
        </authorList>
    </citation>
    <scope>NUCLEOTIDE SEQUENCE [LARGE SCALE GENOMIC DNA]</scope>
    <source>
        <strain evidence="1 2">CCM 7765</strain>
    </source>
</reference>
<evidence type="ECO:0000313" key="2">
    <source>
        <dbReference type="Proteomes" id="UP001589774"/>
    </source>
</evidence>
<gene>
    <name evidence="1" type="ORF">ACFFI0_07925</name>
</gene>
<evidence type="ECO:0000313" key="1">
    <source>
        <dbReference type="EMBL" id="MFC0318233.1"/>
    </source>
</evidence>
<name>A0ABV6HH67_9SPHI</name>
<dbReference type="Proteomes" id="UP001589774">
    <property type="component" value="Unassembled WGS sequence"/>
</dbReference>